<evidence type="ECO:0000313" key="2">
    <source>
        <dbReference type="EMBL" id="TQV81220.1"/>
    </source>
</evidence>
<dbReference type="EMBL" id="VHSG01000008">
    <property type="protein sequence ID" value="TQV81220.1"/>
    <property type="molecule type" value="Genomic_DNA"/>
</dbReference>
<dbReference type="InterPro" id="IPR046634">
    <property type="entry name" value="DUF6746"/>
</dbReference>
<feature type="signal peptide" evidence="1">
    <location>
        <begin position="1"/>
        <end position="26"/>
    </location>
</feature>
<reference evidence="2 3" key="1">
    <citation type="submission" date="2019-06" db="EMBL/GenBank/DDBJ databases">
        <title>Whole genome sequence for Cellvibrionaceae sp. R142.</title>
        <authorList>
            <person name="Wang G."/>
        </authorList>
    </citation>
    <scope>NUCLEOTIDE SEQUENCE [LARGE SCALE GENOMIC DNA]</scope>
    <source>
        <strain evidence="2 3">R142</strain>
    </source>
</reference>
<keyword evidence="3" id="KW-1185">Reference proteome</keyword>
<dbReference type="Proteomes" id="UP000319732">
    <property type="component" value="Unassembled WGS sequence"/>
</dbReference>
<dbReference type="OrthoDB" id="5975812at2"/>
<dbReference type="AlphaFoldDB" id="A0A545TVH3"/>
<dbReference type="RefSeq" id="WP_142903881.1">
    <property type="nucleotide sequence ID" value="NZ_ML660091.1"/>
</dbReference>
<feature type="chain" id="PRO_5021894770" evidence="1">
    <location>
        <begin position="27"/>
        <end position="132"/>
    </location>
</feature>
<sequence>MTVSTNKKIALPFVLILSLFVGNTHADTDSTSIRHYKGADVGDYQQATSLLKTYNETLQAILKKETLTSTDAGNIHKLTYTLENALEKMRSDIVKTAEILEELHLSSERNDVDKMKKFGNDYLSRSNQMLTF</sequence>
<evidence type="ECO:0000256" key="1">
    <source>
        <dbReference type="SAM" id="SignalP"/>
    </source>
</evidence>
<organism evidence="2 3">
    <name type="scientific">Exilibacterium tricleocarpae</name>
    <dbReference type="NCBI Taxonomy" id="2591008"/>
    <lineage>
        <taxon>Bacteria</taxon>
        <taxon>Pseudomonadati</taxon>
        <taxon>Pseudomonadota</taxon>
        <taxon>Gammaproteobacteria</taxon>
        <taxon>Cellvibrionales</taxon>
        <taxon>Cellvibrionaceae</taxon>
        <taxon>Exilibacterium</taxon>
    </lineage>
</organism>
<accession>A0A545TVH3</accession>
<gene>
    <name evidence="2" type="ORF">FKG94_08945</name>
</gene>
<keyword evidence="1" id="KW-0732">Signal</keyword>
<dbReference type="Pfam" id="PF20531">
    <property type="entry name" value="DUF6746"/>
    <property type="match status" value="1"/>
</dbReference>
<protein>
    <submittedName>
        <fullName evidence="2">Uncharacterized protein</fullName>
    </submittedName>
</protein>
<proteinExistence type="predicted"/>
<evidence type="ECO:0000313" key="3">
    <source>
        <dbReference type="Proteomes" id="UP000319732"/>
    </source>
</evidence>
<name>A0A545TVH3_9GAMM</name>
<comment type="caution">
    <text evidence="2">The sequence shown here is derived from an EMBL/GenBank/DDBJ whole genome shotgun (WGS) entry which is preliminary data.</text>
</comment>